<evidence type="ECO:0000256" key="2">
    <source>
        <dbReference type="ARBA" id="ARBA00022729"/>
    </source>
</evidence>
<evidence type="ECO:0000256" key="7">
    <source>
        <dbReference type="SAM" id="Phobius"/>
    </source>
</evidence>
<dbReference type="InterPro" id="IPR000483">
    <property type="entry name" value="Cys-rich_flank_reg_C"/>
</dbReference>
<dbReference type="Gene3D" id="3.80.10.10">
    <property type="entry name" value="Ribonuclease Inhibitor"/>
    <property type="match status" value="2"/>
</dbReference>
<dbReference type="InterPro" id="IPR013783">
    <property type="entry name" value="Ig-like_fold"/>
</dbReference>
<organism evidence="10 11">
    <name type="scientific">Megalurothrips usitatus</name>
    <name type="common">bean blossom thrips</name>
    <dbReference type="NCBI Taxonomy" id="439358"/>
    <lineage>
        <taxon>Eukaryota</taxon>
        <taxon>Metazoa</taxon>
        <taxon>Ecdysozoa</taxon>
        <taxon>Arthropoda</taxon>
        <taxon>Hexapoda</taxon>
        <taxon>Insecta</taxon>
        <taxon>Pterygota</taxon>
        <taxon>Neoptera</taxon>
        <taxon>Paraneoptera</taxon>
        <taxon>Thysanoptera</taxon>
        <taxon>Terebrantia</taxon>
        <taxon>Thripoidea</taxon>
        <taxon>Thripidae</taxon>
        <taxon>Megalurothrips</taxon>
    </lineage>
</organism>
<dbReference type="InterPro" id="IPR013098">
    <property type="entry name" value="Ig_I-set"/>
</dbReference>
<feature type="compositionally biased region" description="Basic and acidic residues" evidence="6">
    <location>
        <begin position="477"/>
        <end position="488"/>
    </location>
</feature>
<keyword evidence="11" id="KW-1185">Reference proteome</keyword>
<dbReference type="InterPro" id="IPR001611">
    <property type="entry name" value="Leu-rich_rpt"/>
</dbReference>
<keyword evidence="1" id="KW-0433">Leucine-rich repeat</keyword>
<evidence type="ECO:0000256" key="5">
    <source>
        <dbReference type="ARBA" id="ARBA00023180"/>
    </source>
</evidence>
<name>A0AAV7XLA8_9NEOP</name>
<dbReference type="Pfam" id="PF07679">
    <property type="entry name" value="I-set"/>
    <property type="match status" value="1"/>
</dbReference>
<dbReference type="SMART" id="SM00369">
    <property type="entry name" value="LRR_TYP"/>
    <property type="match status" value="5"/>
</dbReference>
<dbReference type="SUPFAM" id="SSF48726">
    <property type="entry name" value="Immunoglobulin"/>
    <property type="match status" value="1"/>
</dbReference>
<proteinExistence type="predicted"/>
<dbReference type="CDD" id="cd00096">
    <property type="entry name" value="Ig"/>
    <property type="match status" value="1"/>
</dbReference>
<dbReference type="FunFam" id="3.80.10.10:FF:000082">
    <property type="entry name" value="Leucine-rich repeat-containing 24"/>
    <property type="match status" value="1"/>
</dbReference>
<keyword evidence="7" id="KW-0812">Transmembrane</keyword>
<evidence type="ECO:0000256" key="3">
    <source>
        <dbReference type="ARBA" id="ARBA00022737"/>
    </source>
</evidence>
<dbReference type="SMART" id="SM00082">
    <property type="entry name" value="LRRCT"/>
    <property type="match status" value="1"/>
</dbReference>
<dbReference type="Proteomes" id="UP001075354">
    <property type="component" value="Chromosome 6"/>
</dbReference>
<evidence type="ECO:0000256" key="1">
    <source>
        <dbReference type="ARBA" id="ARBA00022614"/>
    </source>
</evidence>
<keyword evidence="7" id="KW-1133">Transmembrane helix</keyword>
<comment type="caution">
    <text evidence="10">The sequence shown here is derived from an EMBL/GenBank/DDBJ whole genome shotgun (WGS) entry which is preliminary data.</text>
</comment>
<dbReference type="Pfam" id="PF13855">
    <property type="entry name" value="LRR_8"/>
    <property type="match status" value="1"/>
</dbReference>
<feature type="compositionally biased region" description="Acidic residues" evidence="6">
    <location>
        <begin position="749"/>
        <end position="763"/>
    </location>
</feature>
<feature type="compositionally biased region" description="Low complexity" evidence="6">
    <location>
        <begin position="726"/>
        <end position="740"/>
    </location>
</feature>
<keyword evidence="7" id="KW-0472">Membrane</keyword>
<feature type="chain" id="PRO_5043552293" description="Ig-like domain-containing protein" evidence="8">
    <location>
        <begin position="25"/>
        <end position="763"/>
    </location>
</feature>
<gene>
    <name evidence="10" type="ORF">ONE63_008482</name>
</gene>
<dbReference type="SMART" id="SM00408">
    <property type="entry name" value="IGc2"/>
    <property type="match status" value="1"/>
</dbReference>
<evidence type="ECO:0000313" key="10">
    <source>
        <dbReference type="EMBL" id="KAJ1526934.1"/>
    </source>
</evidence>
<keyword evidence="3" id="KW-0677">Repeat</keyword>
<feature type="domain" description="Ig-like" evidence="9">
    <location>
        <begin position="262"/>
        <end position="363"/>
    </location>
</feature>
<feature type="signal peptide" evidence="8">
    <location>
        <begin position="1"/>
        <end position="24"/>
    </location>
</feature>
<dbReference type="InterPro" id="IPR003591">
    <property type="entry name" value="Leu-rich_rpt_typical-subtyp"/>
</dbReference>
<keyword evidence="2 8" id="KW-0732">Signal</keyword>
<feature type="region of interest" description="Disordered" evidence="6">
    <location>
        <begin position="477"/>
        <end position="528"/>
    </location>
</feature>
<evidence type="ECO:0000256" key="4">
    <source>
        <dbReference type="ARBA" id="ARBA00023157"/>
    </source>
</evidence>
<dbReference type="InterPro" id="IPR036179">
    <property type="entry name" value="Ig-like_dom_sf"/>
</dbReference>
<dbReference type="PROSITE" id="PS51257">
    <property type="entry name" value="PROKAR_LIPOPROTEIN"/>
    <property type="match status" value="1"/>
</dbReference>
<dbReference type="Gene3D" id="2.60.40.10">
    <property type="entry name" value="Immunoglobulins"/>
    <property type="match status" value="1"/>
</dbReference>
<dbReference type="InterPro" id="IPR032675">
    <property type="entry name" value="LRR_dom_sf"/>
</dbReference>
<dbReference type="InterPro" id="IPR007110">
    <property type="entry name" value="Ig-like_dom"/>
</dbReference>
<accession>A0AAV7XLA8</accession>
<dbReference type="SMART" id="SM00409">
    <property type="entry name" value="IG"/>
    <property type="match status" value="1"/>
</dbReference>
<protein>
    <recommendedName>
        <fullName evidence="9">Ig-like domain-containing protein</fullName>
    </recommendedName>
</protein>
<evidence type="ECO:0000256" key="8">
    <source>
        <dbReference type="SAM" id="SignalP"/>
    </source>
</evidence>
<dbReference type="GO" id="GO:0071944">
    <property type="term" value="C:cell periphery"/>
    <property type="evidence" value="ECO:0007669"/>
    <property type="project" value="UniProtKB-ARBA"/>
</dbReference>
<evidence type="ECO:0000313" key="11">
    <source>
        <dbReference type="Proteomes" id="UP001075354"/>
    </source>
</evidence>
<dbReference type="PANTHER" id="PTHR45842">
    <property type="entry name" value="SYNAPTIC ADHESION-LIKE MOLECULE SALM"/>
    <property type="match status" value="1"/>
</dbReference>
<dbReference type="InterPro" id="IPR003598">
    <property type="entry name" value="Ig_sub2"/>
</dbReference>
<dbReference type="SUPFAM" id="SSF52058">
    <property type="entry name" value="L domain-like"/>
    <property type="match status" value="1"/>
</dbReference>
<keyword evidence="5" id="KW-0325">Glycoprotein</keyword>
<dbReference type="InterPro" id="IPR003599">
    <property type="entry name" value="Ig_sub"/>
</dbReference>
<feature type="region of interest" description="Disordered" evidence="6">
    <location>
        <begin position="669"/>
        <end position="763"/>
    </location>
</feature>
<evidence type="ECO:0000256" key="6">
    <source>
        <dbReference type="SAM" id="MobiDB-lite"/>
    </source>
</evidence>
<keyword evidence="4" id="KW-1015">Disulfide bond</keyword>
<dbReference type="EMBL" id="JAPTSV010000006">
    <property type="protein sequence ID" value="KAJ1526934.1"/>
    <property type="molecule type" value="Genomic_DNA"/>
</dbReference>
<reference evidence="10" key="1">
    <citation type="submission" date="2022-12" db="EMBL/GenBank/DDBJ databases">
        <title>Chromosome-level genome assembly of the bean flower thrips Megalurothrips usitatus.</title>
        <authorList>
            <person name="Ma L."/>
            <person name="Liu Q."/>
            <person name="Li H."/>
            <person name="Cai W."/>
        </authorList>
    </citation>
    <scope>NUCLEOTIDE SEQUENCE</scope>
    <source>
        <strain evidence="10">Cailab_2022a</strain>
    </source>
</reference>
<sequence length="763" mass="82574">MSPRWLAAWAVALALATCVPTSLACPSACECKWKNGKQTGLCAAKELRDVPPGLDPGTQVLELSGNAIRGLARERFKSLDLVNLQRIYLSRNGLMEIADRAFHGLTNLVELDLTHNNLTAVPTHTFKDFPLLMRLSLSGNPIRSVSSRAFQPLSYLVNLELTGCAIETIQDDAFAGLEGLEWLKLEGNRLRGMQGHNVLPKTLHGVDIHNNPWECDCGMVDLRKWIGNYRNPMAVEPTCRGPARLAGRTVRDLDEADLACMPEVSPTTLYLEISEGKNVSLQCKVNATPEAKVSWYFQGNVLQNDTIVAPGVRLLYFVEDGGTLEKKSELFIYNTNSEDNGTFVCQAQNKAGTIHANYTIRVTVREEPQAEASAIPLEYMVALAAGVVVSAVLLCVGVTACIVSCRKRRRKRRKAESGKAVALAQTGHKDGERITADGMQCTAKLNGTVFISDRSQHDAYQDYQLEQNPDLINDAESVGKERRLKGPDETGSYQEGSTIDDVPSASAQPLPQHQPPQQPPQQQQPQQWAAYGAVPGPVEMYHHQPLSADVHLSAGRFLDGDGYPMDYGLPKLPLPHPGMSVHQLAPMPHPNMYRTLPHKPRNLHGAVAVRRYSRDAEYLPRPAPAYDPFQPPDVRYTVDGYPTTAAPVPVSPGASLYPAGALAGTPQTVPEEALLPSPPSAYKTDAPLPSPSPFPSAAAPGCCANQHCQQQQPPAPPVRCSVAAQTGEESSGASATSACAPGLNTLTESPDEGYEGEGVDGDM</sequence>
<feature type="transmembrane region" description="Helical" evidence="7">
    <location>
        <begin position="379"/>
        <end position="405"/>
    </location>
</feature>
<dbReference type="PANTHER" id="PTHR45842:SF22">
    <property type="entry name" value="INSULIN-LIKE GROWTH FACTOR-BINDING PROTEIN COMPLEX ACID LABILE SUBUNIT ISOFORM X1"/>
    <property type="match status" value="1"/>
</dbReference>
<dbReference type="InterPro" id="IPR050467">
    <property type="entry name" value="LRFN"/>
</dbReference>
<dbReference type="AlphaFoldDB" id="A0AAV7XLA8"/>
<evidence type="ECO:0000259" key="9">
    <source>
        <dbReference type="PROSITE" id="PS50835"/>
    </source>
</evidence>
<dbReference type="PROSITE" id="PS50835">
    <property type="entry name" value="IG_LIKE"/>
    <property type="match status" value="1"/>
</dbReference>